<feature type="domain" description="Metalloprotease TldD/E central" evidence="4">
    <location>
        <begin position="132"/>
        <end position="239"/>
    </location>
</feature>
<evidence type="ECO:0000313" key="5">
    <source>
        <dbReference type="EMBL" id="MCL6268901.1"/>
    </source>
</evidence>
<organism evidence="5 6">
    <name type="scientific">Parendozoicomonas callyspongiae</name>
    <dbReference type="NCBI Taxonomy" id="2942213"/>
    <lineage>
        <taxon>Bacteria</taxon>
        <taxon>Pseudomonadati</taxon>
        <taxon>Pseudomonadota</taxon>
        <taxon>Gammaproteobacteria</taxon>
        <taxon>Oceanospirillales</taxon>
        <taxon>Endozoicomonadaceae</taxon>
        <taxon>Parendozoicomonas</taxon>
    </lineage>
</organism>
<dbReference type="SUPFAM" id="SSF111283">
    <property type="entry name" value="Putative modulator of DNA gyrase, PmbA/TldD"/>
    <property type="match status" value="1"/>
</dbReference>
<dbReference type="InterPro" id="IPR036059">
    <property type="entry name" value="TldD/PmbA_sf"/>
</dbReference>
<name>A0ABT0PCZ3_9GAMM</name>
<dbReference type="EMBL" id="JAMFLX010000003">
    <property type="protein sequence ID" value="MCL6268901.1"/>
    <property type="molecule type" value="Genomic_DNA"/>
</dbReference>
<dbReference type="PANTHER" id="PTHR43421:SF1">
    <property type="entry name" value="METALLOPROTEASE PMBA"/>
    <property type="match status" value="1"/>
</dbReference>
<comment type="caution">
    <text evidence="5">The sequence shown here is derived from an EMBL/GenBank/DDBJ whole genome shotgun (WGS) entry which is preliminary data.</text>
</comment>
<dbReference type="EC" id="3.4.24.-" evidence="5"/>
<feature type="domain" description="Metalloprotease TldD/E C-terminal" evidence="3">
    <location>
        <begin position="247"/>
        <end position="454"/>
    </location>
</feature>
<dbReference type="Pfam" id="PF19290">
    <property type="entry name" value="PmbA_TldD_2nd"/>
    <property type="match status" value="1"/>
</dbReference>
<evidence type="ECO:0000256" key="1">
    <source>
        <dbReference type="ARBA" id="ARBA00005836"/>
    </source>
</evidence>
<accession>A0ABT0PCZ3</accession>
<gene>
    <name evidence="5" type="primary">pmbA</name>
    <name evidence="5" type="ORF">M3P05_02910</name>
</gene>
<dbReference type="Gene3D" id="3.30.2290.10">
    <property type="entry name" value="PmbA/TldD superfamily"/>
    <property type="match status" value="1"/>
</dbReference>
<dbReference type="InterPro" id="IPR047657">
    <property type="entry name" value="PmbA"/>
</dbReference>
<dbReference type="InterPro" id="IPR045570">
    <property type="entry name" value="Metalloprtase-TldD/E_cen_dom"/>
</dbReference>
<keyword evidence="5" id="KW-0378">Hydrolase</keyword>
<evidence type="ECO:0000259" key="2">
    <source>
        <dbReference type="Pfam" id="PF01523"/>
    </source>
</evidence>
<dbReference type="InterPro" id="IPR002510">
    <property type="entry name" value="Metalloprtase-TldD/E_N"/>
</dbReference>
<dbReference type="InterPro" id="IPR035068">
    <property type="entry name" value="TldD/PmbA_N"/>
</dbReference>
<keyword evidence="5" id="KW-0645">Protease</keyword>
<feature type="domain" description="Metalloprotease TldD/E N-terminal" evidence="2">
    <location>
        <begin position="41"/>
        <end position="105"/>
    </location>
</feature>
<evidence type="ECO:0000259" key="3">
    <source>
        <dbReference type="Pfam" id="PF19289"/>
    </source>
</evidence>
<dbReference type="Pfam" id="PF01523">
    <property type="entry name" value="PmbA_TldD_1st"/>
    <property type="match status" value="1"/>
</dbReference>
<keyword evidence="6" id="KW-1185">Reference proteome</keyword>
<comment type="similarity">
    <text evidence="1">Belongs to the peptidase U62 family.</text>
</comment>
<keyword evidence="5" id="KW-0482">Metalloprotease</keyword>
<sequence>MASPKTSQAQPVIDPALEEQRLTTLVSDIIDEARKQGASACEVGASSDAGLSTTVRMGEVDTVEFNKDQGFGITVYFGQRKGSASTSDDTPEAIRDTVRAACDIARYTSEDNCAGLADADQMATDFPDLDLYHPWGISAEEAIERAKECEAAARAVSSKITNSDGATVNSHQGCRVYGNSHDFIGPHRSSRQSVSAVMIAQQGDEMQRDYWYSVARDGNKLESMADIGRKAGERTLARLGSRKVPTANVPVIFSAELAGGFISHMMAAISGGSLYREASFLLDHLGKKIFPEWVNIYERPMLKGGMGSVAFDGDGLQTRDQSFITDGMLASYLLSTYSARKLGMTSTANAGGAHNLFIDSNAGDLDSLVKEMDTGLLVTSLIGQGINMVTGDYSRGAGGFWVENGEIQFPVSEVTIAGNLKDMFMNLRKVGNDIDRRGNIQSGSLLVDGMMVAGE</sequence>
<evidence type="ECO:0000259" key="4">
    <source>
        <dbReference type="Pfam" id="PF19290"/>
    </source>
</evidence>
<dbReference type="InterPro" id="IPR045569">
    <property type="entry name" value="Metalloprtase-TldD/E_C"/>
</dbReference>
<protein>
    <submittedName>
        <fullName evidence="5">Metalloprotease PmbA</fullName>
        <ecNumber evidence="5">3.4.24.-</ecNumber>
    </submittedName>
</protein>
<dbReference type="PANTHER" id="PTHR43421">
    <property type="entry name" value="METALLOPROTEASE PMBA"/>
    <property type="match status" value="1"/>
</dbReference>
<dbReference type="Pfam" id="PF19289">
    <property type="entry name" value="PmbA_TldD_3rd"/>
    <property type="match status" value="1"/>
</dbReference>
<dbReference type="RefSeq" id="WP_249697735.1">
    <property type="nucleotide sequence ID" value="NZ_JAMFLX010000003.1"/>
</dbReference>
<dbReference type="GO" id="GO:0008237">
    <property type="term" value="F:metallopeptidase activity"/>
    <property type="evidence" value="ECO:0007669"/>
    <property type="project" value="UniProtKB-KW"/>
</dbReference>
<proteinExistence type="inferred from homology"/>
<reference evidence="5 6" key="1">
    <citation type="submission" date="2022-05" db="EMBL/GenBank/DDBJ databases">
        <authorList>
            <person name="Park J.-S."/>
        </authorList>
    </citation>
    <scope>NUCLEOTIDE SEQUENCE [LARGE SCALE GENOMIC DNA]</scope>
    <source>
        <strain evidence="5 6">2012CJ34-2</strain>
    </source>
</reference>
<dbReference type="NCBIfam" id="NF008268">
    <property type="entry name" value="PRK11040.1"/>
    <property type="match status" value="1"/>
</dbReference>
<dbReference type="Proteomes" id="UP001203338">
    <property type="component" value="Unassembled WGS sequence"/>
</dbReference>
<evidence type="ECO:0000313" key="6">
    <source>
        <dbReference type="Proteomes" id="UP001203338"/>
    </source>
</evidence>